<name>A0A9P1M513_9DINO</name>
<protein>
    <submittedName>
        <fullName evidence="1">Uncharacterized protein</fullName>
    </submittedName>
</protein>
<dbReference type="AlphaFoldDB" id="A0A9P1M513"/>
<keyword evidence="3" id="KW-1185">Reference proteome</keyword>
<reference evidence="2" key="2">
    <citation type="submission" date="2024-04" db="EMBL/GenBank/DDBJ databases">
        <authorList>
            <person name="Chen Y."/>
            <person name="Shah S."/>
            <person name="Dougan E. K."/>
            <person name="Thang M."/>
            <person name="Chan C."/>
        </authorList>
    </citation>
    <scope>NUCLEOTIDE SEQUENCE [LARGE SCALE GENOMIC DNA]</scope>
</reference>
<organism evidence="1">
    <name type="scientific">Cladocopium goreaui</name>
    <dbReference type="NCBI Taxonomy" id="2562237"/>
    <lineage>
        <taxon>Eukaryota</taxon>
        <taxon>Sar</taxon>
        <taxon>Alveolata</taxon>
        <taxon>Dinophyceae</taxon>
        <taxon>Suessiales</taxon>
        <taxon>Symbiodiniaceae</taxon>
        <taxon>Cladocopium</taxon>
    </lineage>
</organism>
<accession>A0A9P1M513</accession>
<dbReference type="Proteomes" id="UP001152797">
    <property type="component" value="Unassembled WGS sequence"/>
</dbReference>
<evidence type="ECO:0000313" key="2">
    <source>
        <dbReference type="EMBL" id="CAL1172703.1"/>
    </source>
</evidence>
<comment type="caution">
    <text evidence="1">The sequence shown here is derived from an EMBL/GenBank/DDBJ whole genome shotgun (WGS) entry which is preliminary data.</text>
</comment>
<gene>
    <name evidence="1" type="ORF">C1SCF055_LOCUS43834</name>
</gene>
<dbReference type="EMBL" id="CAMXCT020006744">
    <property type="protein sequence ID" value="CAL1172703.1"/>
    <property type="molecule type" value="Genomic_DNA"/>
</dbReference>
<proteinExistence type="predicted"/>
<evidence type="ECO:0000313" key="3">
    <source>
        <dbReference type="Proteomes" id="UP001152797"/>
    </source>
</evidence>
<dbReference type="EMBL" id="CAMXCT030006744">
    <property type="protein sequence ID" value="CAL4806640.1"/>
    <property type="molecule type" value="Genomic_DNA"/>
</dbReference>
<evidence type="ECO:0000313" key="1">
    <source>
        <dbReference type="EMBL" id="CAI4019328.1"/>
    </source>
</evidence>
<dbReference type="EMBL" id="CAMXCT010006744">
    <property type="protein sequence ID" value="CAI4019328.1"/>
    <property type="molecule type" value="Genomic_DNA"/>
</dbReference>
<reference evidence="1" key="1">
    <citation type="submission" date="2022-10" db="EMBL/GenBank/DDBJ databases">
        <authorList>
            <person name="Chen Y."/>
            <person name="Dougan E. K."/>
            <person name="Chan C."/>
            <person name="Rhodes N."/>
            <person name="Thang M."/>
        </authorList>
    </citation>
    <scope>NUCLEOTIDE SEQUENCE</scope>
</reference>
<sequence>MAAICKRLGKTDDLLWKIAKCSGPKGGRNACRALRRLIQREGLSLAVDLDFVELTCRRKKPKIQDITIEWPVLPMTNWVRFLANEHPQLLLGGHTWQQDWKGLFTWFWNVWKEMEPHHEIYNSGKPLSNCIPFLTHGDEGQTLRKTAFMVQSWQPMISWQGPDVTTMSGASFCSRLLYTCISSWCFAGEKTLKQLNRAWVSEMRELYDSGIEVKSETLYLVWLGGKGFWFENWLEEQTDLPHVQQQGFWIDHQTRQEVVRYGELWVEGYANLAARMADMQTTLQSHAPLTMHVFLTSHTTAVALLMDETFCMAVGYPHSSAPDEYSFWFCLLYEDTVTFI</sequence>